<gene>
    <name evidence="1" type="ORF">VNO77_04491</name>
</gene>
<keyword evidence="2" id="KW-1185">Reference proteome</keyword>
<dbReference type="AlphaFoldDB" id="A0AAN9MWL3"/>
<comment type="caution">
    <text evidence="1">The sequence shown here is derived from an EMBL/GenBank/DDBJ whole genome shotgun (WGS) entry which is preliminary data.</text>
</comment>
<evidence type="ECO:0000313" key="2">
    <source>
        <dbReference type="Proteomes" id="UP001367508"/>
    </source>
</evidence>
<reference evidence="1 2" key="1">
    <citation type="submission" date="2024-01" db="EMBL/GenBank/DDBJ databases">
        <title>The genomes of 5 underutilized Papilionoideae crops provide insights into root nodulation and disease resistanc.</title>
        <authorList>
            <person name="Jiang F."/>
        </authorList>
    </citation>
    <scope>NUCLEOTIDE SEQUENCE [LARGE SCALE GENOMIC DNA]</scope>
    <source>
        <strain evidence="1">LVBAO_FW01</strain>
        <tissue evidence="1">Leaves</tissue>
    </source>
</reference>
<evidence type="ECO:0000313" key="1">
    <source>
        <dbReference type="EMBL" id="KAK7362380.1"/>
    </source>
</evidence>
<accession>A0AAN9MWL3</accession>
<proteinExistence type="predicted"/>
<name>A0AAN9MWL3_CANGL</name>
<dbReference type="Proteomes" id="UP001367508">
    <property type="component" value="Unassembled WGS sequence"/>
</dbReference>
<organism evidence="1 2">
    <name type="scientific">Canavalia gladiata</name>
    <name type="common">Sword bean</name>
    <name type="synonym">Dolichos gladiatus</name>
    <dbReference type="NCBI Taxonomy" id="3824"/>
    <lineage>
        <taxon>Eukaryota</taxon>
        <taxon>Viridiplantae</taxon>
        <taxon>Streptophyta</taxon>
        <taxon>Embryophyta</taxon>
        <taxon>Tracheophyta</taxon>
        <taxon>Spermatophyta</taxon>
        <taxon>Magnoliopsida</taxon>
        <taxon>eudicotyledons</taxon>
        <taxon>Gunneridae</taxon>
        <taxon>Pentapetalae</taxon>
        <taxon>rosids</taxon>
        <taxon>fabids</taxon>
        <taxon>Fabales</taxon>
        <taxon>Fabaceae</taxon>
        <taxon>Papilionoideae</taxon>
        <taxon>50 kb inversion clade</taxon>
        <taxon>NPAAA clade</taxon>
        <taxon>indigoferoid/millettioid clade</taxon>
        <taxon>Phaseoleae</taxon>
        <taxon>Canavalia</taxon>
    </lineage>
</organism>
<sequence>MEAPTGCLTHALLGITCYSESSGFQHTALVLSVMGNDTESDLLNCLKLRNQVLLSSGGDWIRRLPSHWWQALENVYKSFGTISSFPSTKLLIKEQLLRSQFNASKGGNYPPLTRKKLESRIKRCIAGLVYHDRARVFPVKAQMRISSLFNLKFLIRGKPGSCFSLCQSFIERNSVTASLHSLTLKTQEQVLEACEKVSAKSFWEKEKTVGYSLRKICGNRASIALRVKPKPANSRTELEQKQEMVFFSIDLTSSAIAVNLDAQRESFESGSRTCSAKVLRLFQVTRSSIADGEKDVLLD</sequence>
<protein>
    <submittedName>
        <fullName evidence="1">Uncharacterized protein</fullName>
    </submittedName>
</protein>
<dbReference type="EMBL" id="JAYMYQ010000001">
    <property type="protein sequence ID" value="KAK7362380.1"/>
    <property type="molecule type" value="Genomic_DNA"/>
</dbReference>